<dbReference type="PANTHER" id="PTHR44757">
    <property type="entry name" value="DIGUANYLATE CYCLASE DGCP"/>
    <property type="match status" value="1"/>
</dbReference>
<dbReference type="InterPro" id="IPR052155">
    <property type="entry name" value="Biofilm_reg_signaling"/>
</dbReference>
<evidence type="ECO:0000313" key="5">
    <source>
        <dbReference type="EMBL" id="EMR12067.1"/>
    </source>
</evidence>
<sequence>MAKSLQGKVNRSMVIVAVMTGITISTAATLILFLSQMSIHLMTLASLLIALSLFAGFAAYLTGRHLTEQSANDLQTLQEAINEIVKGQDHRASEHLGLLKSQESTAELSGVVEPLEEIMSRQQKLASDHELRLKEAHNKGEKTKLQLASLRQLMNSAKMLIITADEQLNITFFNEFAQRFTGVQAEAILHRGLANVFPSGEWDDVNSAYQDILDGKHELIEHDSEIVDANGRIRTIWWLHSKFTENNTSTLLTIGHDVTERKETEKRIVWLAGHDPVTGMLNRNKFLEEFDKAIFEANRSQQTSCLLFIRIDETCFGDSHHLPAKQTVDSLLQHLAQSLKTLTYYTDIQGRLAELELAIIKVDTDEIGAQILADQLLMSINTLSVSGLPGIKIRAHVGKVMFPVNSTSAQELLGYAELAMHQAKSKSPMNSACQTLSLDQSEAGQDSQNTFWKQQIENALSEKRFILHYQPLLDLKTESTNFFEVLIRMKDAETSEIRTAGSFIDIAEKLDLIHLIDEFVLGSSLKTLLANREQRPDLKLVINLSERTLLNNRFIEQLGNALNKSQLPASCFNVKVSTHLALKNHNGVLQSLNRLKLLGCGIILDDFGLQTDVESQKLLALLKSLPVTMVKISGNLIKNLLMNDYDRLFVARVTKEAHNNNIQTIAEFVEEAPVLEALKTLEVDLAQGFFIGRPSAEM</sequence>
<dbReference type="PROSITE" id="PS50112">
    <property type="entry name" value="PAS"/>
    <property type="match status" value="1"/>
</dbReference>
<organism evidence="5 6">
    <name type="scientific">Methylophaga lonarensis MPL</name>
    <dbReference type="NCBI Taxonomy" id="1286106"/>
    <lineage>
        <taxon>Bacteria</taxon>
        <taxon>Pseudomonadati</taxon>
        <taxon>Pseudomonadota</taxon>
        <taxon>Gammaproteobacteria</taxon>
        <taxon>Thiotrichales</taxon>
        <taxon>Piscirickettsiaceae</taxon>
        <taxon>Methylophaga</taxon>
    </lineage>
</organism>
<dbReference type="eggNOG" id="COG5001">
    <property type="taxonomic scope" value="Bacteria"/>
</dbReference>
<dbReference type="Pfam" id="PF00563">
    <property type="entry name" value="EAL"/>
    <property type="match status" value="1"/>
</dbReference>
<dbReference type="InterPro" id="IPR035965">
    <property type="entry name" value="PAS-like_dom_sf"/>
</dbReference>
<dbReference type="InterPro" id="IPR000160">
    <property type="entry name" value="GGDEF_dom"/>
</dbReference>
<dbReference type="SMART" id="SM00091">
    <property type="entry name" value="PAS"/>
    <property type="match status" value="1"/>
</dbReference>
<evidence type="ECO:0000313" key="6">
    <source>
        <dbReference type="Proteomes" id="UP000012019"/>
    </source>
</evidence>
<dbReference type="CDD" id="cd01949">
    <property type="entry name" value="GGDEF"/>
    <property type="match status" value="1"/>
</dbReference>
<dbReference type="Pfam" id="PF08448">
    <property type="entry name" value="PAS_4"/>
    <property type="match status" value="1"/>
</dbReference>
<gene>
    <name evidence="5" type="ORF">MPL1_12401</name>
</gene>
<dbReference type="NCBIfam" id="TIGR00229">
    <property type="entry name" value="sensory_box"/>
    <property type="match status" value="1"/>
</dbReference>
<proteinExistence type="predicted"/>
<evidence type="ECO:0000259" key="4">
    <source>
        <dbReference type="PROSITE" id="PS50887"/>
    </source>
</evidence>
<dbReference type="SUPFAM" id="SSF141868">
    <property type="entry name" value="EAL domain-like"/>
    <property type="match status" value="1"/>
</dbReference>
<dbReference type="CDD" id="cd01948">
    <property type="entry name" value="EAL"/>
    <property type="match status" value="1"/>
</dbReference>
<dbReference type="PROSITE" id="PS50883">
    <property type="entry name" value="EAL"/>
    <property type="match status" value="1"/>
</dbReference>
<accession>M7NXT0</accession>
<dbReference type="Gene3D" id="3.30.70.270">
    <property type="match status" value="1"/>
</dbReference>
<feature type="domain" description="PAS" evidence="2">
    <location>
        <begin position="146"/>
        <end position="216"/>
    </location>
</feature>
<dbReference type="InterPro" id="IPR000014">
    <property type="entry name" value="PAS"/>
</dbReference>
<feature type="transmembrane region" description="Helical" evidence="1">
    <location>
        <begin position="12"/>
        <end position="34"/>
    </location>
</feature>
<feature type="transmembrane region" description="Helical" evidence="1">
    <location>
        <begin position="41"/>
        <end position="61"/>
    </location>
</feature>
<dbReference type="InterPro" id="IPR001633">
    <property type="entry name" value="EAL_dom"/>
</dbReference>
<dbReference type="InterPro" id="IPR029787">
    <property type="entry name" value="Nucleotide_cyclase"/>
</dbReference>
<dbReference type="Pfam" id="PF00990">
    <property type="entry name" value="GGDEF"/>
    <property type="match status" value="1"/>
</dbReference>
<dbReference type="PANTHER" id="PTHR44757:SF2">
    <property type="entry name" value="BIOFILM ARCHITECTURE MAINTENANCE PROTEIN MBAA"/>
    <property type="match status" value="1"/>
</dbReference>
<dbReference type="SUPFAM" id="SSF55785">
    <property type="entry name" value="PYP-like sensor domain (PAS domain)"/>
    <property type="match status" value="1"/>
</dbReference>
<dbReference type="SUPFAM" id="SSF55073">
    <property type="entry name" value="Nucleotide cyclase"/>
    <property type="match status" value="1"/>
</dbReference>
<dbReference type="RefSeq" id="WP_009727423.1">
    <property type="nucleotide sequence ID" value="NZ_APHR01000075.1"/>
</dbReference>
<dbReference type="OrthoDB" id="9813913at2"/>
<keyword evidence="6" id="KW-1185">Reference proteome</keyword>
<evidence type="ECO:0000259" key="2">
    <source>
        <dbReference type="PROSITE" id="PS50112"/>
    </source>
</evidence>
<keyword evidence="1" id="KW-0472">Membrane</keyword>
<dbReference type="Gene3D" id="3.20.20.450">
    <property type="entry name" value="EAL domain"/>
    <property type="match status" value="1"/>
</dbReference>
<evidence type="ECO:0000259" key="3">
    <source>
        <dbReference type="PROSITE" id="PS50883"/>
    </source>
</evidence>
<feature type="domain" description="GGDEF" evidence="4">
    <location>
        <begin position="302"/>
        <end position="437"/>
    </location>
</feature>
<reference evidence="5 6" key="1">
    <citation type="journal article" date="2013" name="Genome Announc.">
        <title>Draft Genome Sequence of Methylophaga lonarensis MPLT, a Haloalkaliphilic (Non-Methane-Utilizing) Methylotroph.</title>
        <authorList>
            <person name="Shetty S.A."/>
            <person name="Marathe N.P."/>
            <person name="Munot H."/>
            <person name="Antony C.P."/>
            <person name="Dhotre D.P."/>
            <person name="Murrell J.C."/>
            <person name="Shouche Y.S."/>
        </authorList>
    </citation>
    <scope>NUCLEOTIDE SEQUENCE [LARGE SCALE GENOMIC DNA]</scope>
    <source>
        <strain evidence="5 6">MPL</strain>
    </source>
</reference>
<dbReference type="STRING" id="1286106.MPL1_12401"/>
<keyword evidence="1" id="KW-1133">Transmembrane helix</keyword>
<dbReference type="PATRIC" id="fig|1286106.3.peg.2478"/>
<dbReference type="CDD" id="cd00130">
    <property type="entry name" value="PAS"/>
    <property type="match status" value="1"/>
</dbReference>
<protein>
    <submittedName>
        <fullName evidence="5">Diguanylate cyclase/phosphodiesterase (GGDEF &amp; EAL domains) with PAS/PAC sensor(S)</fullName>
    </submittedName>
</protein>
<dbReference type="SMART" id="SM00052">
    <property type="entry name" value="EAL"/>
    <property type="match status" value="1"/>
</dbReference>
<dbReference type="InterPro" id="IPR035919">
    <property type="entry name" value="EAL_sf"/>
</dbReference>
<dbReference type="SMART" id="SM00267">
    <property type="entry name" value="GGDEF"/>
    <property type="match status" value="1"/>
</dbReference>
<dbReference type="Proteomes" id="UP000012019">
    <property type="component" value="Unassembled WGS sequence"/>
</dbReference>
<dbReference type="PROSITE" id="PS50887">
    <property type="entry name" value="GGDEF"/>
    <property type="match status" value="1"/>
</dbReference>
<feature type="domain" description="EAL" evidence="3">
    <location>
        <begin position="449"/>
        <end position="698"/>
    </location>
</feature>
<dbReference type="Gene3D" id="3.30.450.20">
    <property type="entry name" value="PAS domain"/>
    <property type="match status" value="1"/>
</dbReference>
<dbReference type="NCBIfam" id="TIGR00254">
    <property type="entry name" value="GGDEF"/>
    <property type="match status" value="1"/>
</dbReference>
<dbReference type="EMBL" id="APHR01000075">
    <property type="protein sequence ID" value="EMR12067.1"/>
    <property type="molecule type" value="Genomic_DNA"/>
</dbReference>
<keyword evidence="1" id="KW-0812">Transmembrane</keyword>
<dbReference type="AlphaFoldDB" id="M7NXT0"/>
<name>M7NXT0_9GAMM</name>
<evidence type="ECO:0000256" key="1">
    <source>
        <dbReference type="SAM" id="Phobius"/>
    </source>
</evidence>
<comment type="caution">
    <text evidence="5">The sequence shown here is derived from an EMBL/GenBank/DDBJ whole genome shotgun (WGS) entry which is preliminary data.</text>
</comment>
<dbReference type="InterPro" id="IPR043128">
    <property type="entry name" value="Rev_trsase/Diguanyl_cyclase"/>
</dbReference>
<dbReference type="InterPro" id="IPR013656">
    <property type="entry name" value="PAS_4"/>
</dbReference>